<organism evidence="3 4">
    <name type="scientific">Pseudoroseicyclus aestuarii</name>
    <dbReference type="NCBI Taxonomy" id="1795041"/>
    <lineage>
        <taxon>Bacteria</taxon>
        <taxon>Pseudomonadati</taxon>
        <taxon>Pseudomonadota</taxon>
        <taxon>Alphaproteobacteria</taxon>
        <taxon>Rhodobacterales</taxon>
        <taxon>Paracoccaceae</taxon>
        <taxon>Pseudoroseicyclus</taxon>
    </lineage>
</organism>
<dbReference type="Pfam" id="PF02894">
    <property type="entry name" value="GFO_IDH_MocA_C"/>
    <property type="match status" value="1"/>
</dbReference>
<dbReference type="Pfam" id="PF01408">
    <property type="entry name" value="GFO_IDH_MocA"/>
    <property type="match status" value="1"/>
</dbReference>
<dbReference type="PANTHER" id="PTHR43377">
    <property type="entry name" value="BILIVERDIN REDUCTASE A"/>
    <property type="match status" value="1"/>
</dbReference>
<reference evidence="3 4" key="1">
    <citation type="submission" date="2018-06" db="EMBL/GenBank/DDBJ databases">
        <title>Genomic Encyclopedia of Type Strains, Phase III (KMG-III): the genomes of soil and plant-associated and newly described type strains.</title>
        <authorList>
            <person name="Whitman W."/>
        </authorList>
    </citation>
    <scope>NUCLEOTIDE SEQUENCE [LARGE SCALE GENOMIC DNA]</scope>
    <source>
        <strain evidence="3 4">CECT 9025</strain>
    </source>
</reference>
<protein>
    <submittedName>
        <fullName evidence="3">Putative dehydrogenase</fullName>
    </submittedName>
</protein>
<dbReference type="InterPro" id="IPR051450">
    <property type="entry name" value="Gfo/Idh/MocA_Oxidoreductases"/>
</dbReference>
<comment type="caution">
    <text evidence="3">The sequence shown here is derived from an EMBL/GenBank/DDBJ whole genome shotgun (WGS) entry which is preliminary data.</text>
</comment>
<dbReference type="Gene3D" id="3.30.360.10">
    <property type="entry name" value="Dihydrodipicolinate Reductase, domain 2"/>
    <property type="match status" value="1"/>
</dbReference>
<feature type="domain" description="Gfo/Idh/MocA-like oxidoreductase N-terminal" evidence="1">
    <location>
        <begin position="1"/>
        <end position="113"/>
    </location>
</feature>
<evidence type="ECO:0000259" key="1">
    <source>
        <dbReference type="Pfam" id="PF01408"/>
    </source>
</evidence>
<dbReference type="PANTHER" id="PTHR43377:SF2">
    <property type="entry name" value="BINDING ROSSMANN FOLD OXIDOREDUCTASE, PUTATIVE (AFU_ORTHOLOGUE AFUA_4G00560)-RELATED"/>
    <property type="match status" value="1"/>
</dbReference>
<feature type="domain" description="Gfo/Idh/MocA-like oxidoreductase C-terminal" evidence="2">
    <location>
        <begin position="142"/>
        <end position="368"/>
    </location>
</feature>
<dbReference type="EMBL" id="QJTE01000001">
    <property type="protein sequence ID" value="PYE85677.1"/>
    <property type="molecule type" value="Genomic_DNA"/>
</dbReference>
<keyword evidence="4" id="KW-1185">Reference proteome</keyword>
<dbReference type="RefSeq" id="WP_110812711.1">
    <property type="nucleotide sequence ID" value="NZ_QJTE01000001.1"/>
</dbReference>
<dbReference type="Gene3D" id="3.40.50.720">
    <property type="entry name" value="NAD(P)-binding Rossmann-like Domain"/>
    <property type="match status" value="1"/>
</dbReference>
<evidence type="ECO:0000313" key="3">
    <source>
        <dbReference type="EMBL" id="PYE85677.1"/>
    </source>
</evidence>
<name>A0A318T115_9RHOB</name>
<dbReference type="SUPFAM" id="SSF51735">
    <property type="entry name" value="NAD(P)-binding Rossmann-fold domains"/>
    <property type="match status" value="1"/>
</dbReference>
<dbReference type="InterPro" id="IPR004104">
    <property type="entry name" value="Gfo/Idh/MocA-like_OxRdtase_C"/>
</dbReference>
<proteinExistence type="predicted"/>
<dbReference type="GO" id="GO:0000166">
    <property type="term" value="F:nucleotide binding"/>
    <property type="evidence" value="ECO:0007669"/>
    <property type="project" value="InterPro"/>
</dbReference>
<sequence>MRIGVIGLGQRLGHLVAEFAAVAPEARFVAVADPSDVRLAQLEQKGITFETRHEDGAALIAAHEFDLLMIGSPNMMHLEHLRAALQSNAPAIFTEKPVVISMEETLELARLIGTHDGVKRLMPGMVLRYSPLYRALRAAQAEHLGPISSIEASEHIAPYHGSFFMRDWRRETKLSGGFLLEKCCHDIDLYQGVVGSRPARVVSFGGRKKYLPENRPAGEPAYLSEMAPRWGGTNDAFSGTADIIDYQTALIEYQGGESMAFHTNLNVPDEFRRFCVIGRDGMAEGDFLRNYFKVTLSDDGKAVIDEKEVATDTSGGHYGADSAMARDITNHLRGDLPQLPLSIIDALEAGVTALAADASRTENRIVELAEYWDAFDHALAGEVAA</sequence>
<dbReference type="OrthoDB" id="9815825at2"/>
<dbReference type="SUPFAM" id="SSF55347">
    <property type="entry name" value="Glyceraldehyde-3-phosphate dehydrogenase-like, C-terminal domain"/>
    <property type="match status" value="1"/>
</dbReference>
<dbReference type="InterPro" id="IPR036291">
    <property type="entry name" value="NAD(P)-bd_dom_sf"/>
</dbReference>
<evidence type="ECO:0000313" key="4">
    <source>
        <dbReference type="Proteomes" id="UP000248311"/>
    </source>
</evidence>
<evidence type="ECO:0000259" key="2">
    <source>
        <dbReference type="Pfam" id="PF02894"/>
    </source>
</evidence>
<dbReference type="InterPro" id="IPR000683">
    <property type="entry name" value="Gfo/Idh/MocA-like_OxRdtase_N"/>
</dbReference>
<gene>
    <name evidence="3" type="ORF">DFP88_101346</name>
</gene>
<accession>A0A318T115</accession>
<dbReference type="Proteomes" id="UP000248311">
    <property type="component" value="Unassembled WGS sequence"/>
</dbReference>
<dbReference type="AlphaFoldDB" id="A0A318T115"/>